<dbReference type="SMART" id="SM00388">
    <property type="entry name" value="HisKA"/>
    <property type="match status" value="1"/>
</dbReference>
<dbReference type="SUPFAM" id="SSF47384">
    <property type="entry name" value="Homodimeric domain of signal transducing histidine kinase"/>
    <property type="match status" value="1"/>
</dbReference>
<organism evidence="4 5">
    <name type="scientific">Sphingobacterium corticis</name>
    <dbReference type="NCBI Taxonomy" id="1812823"/>
    <lineage>
        <taxon>Bacteria</taxon>
        <taxon>Pseudomonadati</taxon>
        <taxon>Bacteroidota</taxon>
        <taxon>Sphingobacteriia</taxon>
        <taxon>Sphingobacteriales</taxon>
        <taxon>Sphingobacteriaceae</taxon>
        <taxon>Sphingobacterium</taxon>
    </lineage>
</organism>
<evidence type="ECO:0000313" key="5">
    <source>
        <dbReference type="Proteomes" id="UP001597393"/>
    </source>
</evidence>
<dbReference type="GO" id="GO:0016301">
    <property type="term" value="F:kinase activity"/>
    <property type="evidence" value="ECO:0007669"/>
    <property type="project" value="UniProtKB-KW"/>
</dbReference>
<evidence type="ECO:0000259" key="3">
    <source>
        <dbReference type="SMART" id="SM00388"/>
    </source>
</evidence>
<comment type="caution">
    <text evidence="4">The sequence shown here is derived from an EMBL/GenBank/DDBJ whole genome shotgun (WGS) entry which is preliminary data.</text>
</comment>
<dbReference type="CDD" id="cd00082">
    <property type="entry name" value="HisKA"/>
    <property type="match status" value="1"/>
</dbReference>
<evidence type="ECO:0000256" key="1">
    <source>
        <dbReference type="ARBA" id="ARBA00000085"/>
    </source>
</evidence>
<gene>
    <name evidence="4" type="ORF">ACFSQ3_07375</name>
</gene>
<dbReference type="EC" id="2.7.13.3" evidence="2"/>
<evidence type="ECO:0000313" key="4">
    <source>
        <dbReference type="EMBL" id="MFD2598769.1"/>
    </source>
</evidence>
<sequence>MSNNELVLLNILHRSNHPAMLYISRDLEVGFANEGMAEILGNQTILVGKRFVDIVTDTLNVGLNTLLQEVWDRKRNYRVNAYPIYLELDGDVVTKYLDWYLQPVLNDAGDTEAMFHYVEEVVESKSSTSLDQKMRSQNRALSHDLRNPLSVIKLGMQYIQSRPNMTADDQKKWVSMVADAVQSMEKLIADKLGNNSTVNKGNSSAEASKQQSAIQKIYEYNTSCKEIKPSQLRVGKIAPLKISEAFFKKIFSLSIQSALNIGTLYATNDTEIVVNSSTKNDFIVYDIMTNARIPGDDQPIALKTLNRLMQEYGGEAKFLNTSSNTSSIFLLFKN</sequence>
<name>A0ABW5NL60_9SPHI</name>
<protein>
    <recommendedName>
        <fullName evidence="2">histidine kinase</fullName>
        <ecNumber evidence="2">2.7.13.3</ecNumber>
    </recommendedName>
</protein>
<dbReference type="EMBL" id="JBHUMA010000006">
    <property type="protein sequence ID" value="MFD2598769.1"/>
    <property type="molecule type" value="Genomic_DNA"/>
</dbReference>
<reference evidence="5" key="1">
    <citation type="journal article" date="2019" name="Int. J. Syst. Evol. Microbiol.">
        <title>The Global Catalogue of Microorganisms (GCM) 10K type strain sequencing project: providing services to taxonomists for standard genome sequencing and annotation.</title>
        <authorList>
            <consortium name="The Broad Institute Genomics Platform"/>
            <consortium name="The Broad Institute Genome Sequencing Center for Infectious Disease"/>
            <person name="Wu L."/>
            <person name="Ma J."/>
        </authorList>
    </citation>
    <scope>NUCLEOTIDE SEQUENCE [LARGE SCALE GENOMIC DNA]</scope>
    <source>
        <strain evidence="5">KCTC 42248</strain>
    </source>
</reference>
<keyword evidence="4" id="KW-0418">Kinase</keyword>
<dbReference type="Gene3D" id="1.10.287.130">
    <property type="match status" value="1"/>
</dbReference>
<feature type="domain" description="Signal transduction histidine kinase dimerisation/phosphoacceptor" evidence="3">
    <location>
        <begin position="133"/>
        <end position="195"/>
    </location>
</feature>
<keyword evidence="4" id="KW-0808">Transferase</keyword>
<dbReference type="Gene3D" id="3.30.450.20">
    <property type="entry name" value="PAS domain"/>
    <property type="match status" value="1"/>
</dbReference>
<proteinExistence type="predicted"/>
<dbReference type="RefSeq" id="WP_380868899.1">
    <property type="nucleotide sequence ID" value="NZ_JBHUMA010000006.1"/>
</dbReference>
<accession>A0ABW5NL60</accession>
<dbReference type="Proteomes" id="UP001597393">
    <property type="component" value="Unassembled WGS sequence"/>
</dbReference>
<evidence type="ECO:0000256" key="2">
    <source>
        <dbReference type="ARBA" id="ARBA00012438"/>
    </source>
</evidence>
<dbReference type="InterPro" id="IPR036097">
    <property type="entry name" value="HisK_dim/P_sf"/>
</dbReference>
<comment type="catalytic activity">
    <reaction evidence="1">
        <text>ATP + protein L-histidine = ADP + protein N-phospho-L-histidine.</text>
        <dbReference type="EC" id="2.7.13.3"/>
    </reaction>
</comment>
<dbReference type="Pfam" id="PF00512">
    <property type="entry name" value="HisKA"/>
    <property type="match status" value="1"/>
</dbReference>
<keyword evidence="5" id="KW-1185">Reference proteome</keyword>
<dbReference type="InterPro" id="IPR003661">
    <property type="entry name" value="HisK_dim/P_dom"/>
</dbReference>